<keyword evidence="10" id="KW-1185">Reference proteome</keyword>
<dbReference type="SUPFAM" id="SSF103473">
    <property type="entry name" value="MFS general substrate transporter"/>
    <property type="match status" value="1"/>
</dbReference>
<dbReference type="Gene3D" id="1.20.1250.20">
    <property type="entry name" value="MFS general substrate transporter like domains"/>
    <property type="match status" value="2"/>
</dbReference>
<evidence type="ECO:0000313" key="10">
    <source>
        <dbReference type="Proteomes" id="UP001432166"/>
    </source>
</evidence>
<feature type="transmembrane region" description="Helical" evidence="8">
    <location>
        <begin position="332"/>
        <end position="353"/>
    </location>
</feature>
<feature type="transmembrane region" description="Helical" evidence="8">
    <location>
        <begin position="303"/>
        <end position="326"/>
    </location>
</feature>
<feature type="transmembrane region" description="Helical" evidence="8">
    <location>
        <begin position="125"/>
        <end position="148"/>
    </location>
</feature>
<accession>A0ABZ1JTQ0</accession>
<feature type="compositionally biased region" description="Low complexity" evidence="7">
    <location>
        <begin position="1"/>
        <end position="11"/>
    </location>
</feature>
<evidence type="ECO:0000256" key="1">
    <source>
        <dbReference type="ARBA" id="ARBA00004429"/>
    </source>
</evidence>
<keyword evidence="3" id="KW-1003">Cell membrane</keyword>
<dbReference type="InterPro" id="IPR011701">
    <property type="entry name" value="MFS"/>
</dbReference>
<evidence type="ECO:0000313" key="9">
    <source>
        <dbReference type="EMBL" id="WTP53484.1"/>
    </source>
</evidence>
<keyword evidence="2" id="KW-0813">Transport</keyword>
<sequence length="423" mass="43591">MGRHSPAAARPAHVRHRRVTPQTVRHRPARLVNSLYFPRGADAAASAMTTYGIPLLVLATTGSAARTGLVFALGALPRLGAFTVAGSFVDRYGTTRVFRAANLARALSALAAAGALILLDARTLAATFMVMLLAASTGFLSEFSYVAAETAGGQASRAAKTRAHRVQSTLITIDQTAILAGPVAAGLLIEHGGPTAMLATLAAFSLLAAARGLRHDPEPAQASAPKQGLSAGWATLRSLPMLAWLVGGLTVSNAAVALLQAAIPVIVVNELDRSSADAGLIWSAAAVTSLLAVTASRRAIDRWGLWPVGVAAGTVAAVATLAIAHADTYRDYLLLIAVLMAGEGGLTVVLRTVRSHLIPADRFGSTLAATILLLLLPYPAAGLLVAALPAAQLGHAITAAALLQTFGLAVAFTRLRHLPRTQK</sequence>
<feature type="compositionally biased region" description="Basic residues" evidence="7">
    <location>
        <begin position="12"/>
        <end position="21"/>
    </location>
</feature>
<dbReference type="Proteomes" id="UP001432166">
    <property type="component" value="Chromosome"/>
</dbReference>
<feature type="transmembrane region" description="Helical" evidence="8">
    <location>
        <begin position="365"/>
        <end position="387"/>
    </location>
</feature>
<comment type="subcellular location">
    <subcellularLocation>
        <location evidence="1">Cell inner membrane</location>
        <topology evidence="1">Multi-pass membrane protein</topology>
    </subcellularLocation>
</comment>
<feature type="transmembrane region" description="Helical" evidence="8">
    <location>
        <begin position="393"/>
        <end position="413"/>
    </location>
</feature>
<keyword evidence="5 8" id="KW-1133">Transmembrane helix</keyword>
<organism evidence="9 10">
    <name type="scientific">Streptomyces tauricus</name>
    <dbReference type="NCBI Taxonomy" id="68274"/>
    <lineage>
        <taxon>Bacteria</taxon>
        <taxon>Bacillati</taxon>
        <taxon>Actinomycetota</taxon>
        <taxon>Actinomycetes</taxon>
        <taxon>Kitasatosporales</taxon>
        <taxon>Streptomycetaceae</taxon>
        <taxon>Streptomyces</taxon>
        <taxon>Streptomyces aurantiacus group</taxon>
    </lineage>
</organism>
<feature type="region of interest" description="Disordered" evidence="7">
    <location>
        <begin position="1"/>
        <end position="21"/>
    </location>
</feature>
<reference evidence="9" key="1">
    <citation type="submission" date="2022-10" db="EMBL/GenBank/DDBJ databases">
        <title>The complete genomes of actinobacterial strains from the NBC collection.</title>
        <authorList>
            <person name="Joergensen T.S."/>
            <person name="Alvarez Arevalo M."/>
            <person name="Sterndorff E.B."/>
            <person name="Faurdal D."/>
            <person name="Vuksanovic O."/>
            <person name="Mourched A.-S."/>
            <person name="Charusanti P."/>
            <person name="Shaw S."/>
            <person name="Blin K."/>
            <person name="Weber T."/>
        </authorList>
    </citation>
    <scope>NUCLEOTIDE SEQUENCE</scope>
    <source>
        <strain evidence="9">NBC_00189</strain>
    </source>
</reference>
<evidence type="ECO:0000256" key="6">
    <source>
        <dbReference type="ARBA" id="ARBA00023136"/>
    </source>
</evidence>
<dbReference type="Pfam" id="PF07690">
    <property type="entry name" value="MFS_1"/>
    <property type="match status" value="1"/>
</dbReference>
<dbReference type="PANTHER" id="PTHR23513:SF9">
    <property type="entry name" value="ENTEROBACTIN EXPORTER ENTS"/>
    <property type="match status" value="1"/>
</dbReference>
<proteinExistence type="predicted"/>
<evidence type="ECO:0000256" key="3">
    <source>
        <dbReference type="ARBA" id="ARBA00022475"/>
    </source>
</evidence>
<dbReference type="EMBL" id="CP108133">
    <property type="protein sequence ID" value="WTP53484.1"/>
    <property type="molecule type" value="Genomic_DNA"/>
</dbReference>
<evidence type="ECO:0000256" key="7">
    <source>
        <dbReference type="SAM" id="MobiDB-lite"/>
    </source>
</evidence>
<dbReference type="InterPro" id="IPR036259">
    <property type="entry name" value="MFS_trans_sf"/>
</dbReference>
<feature type="transmembrane region" description="Helical" evidence="8">
    <location>
        <begin position="100"/>
        <end position="119"/>
    </location>
</feature>
<gene>
    <name evidence="9" type="ORF">OG288_37285</name>
</gene>
<keyword evidence="4 8" id="KW-0812">Transmembrane</keyword>
<evidence type="ECO:0000256" key="5">
    <source>
        <dbReference type="ARBA" id="ARBA00022989"/>
    </source>
</evidence>
<dbReference type="PANTHER" id="PTHR23513">
    <property type="entry name" value="INTEGRAL MEMBRANE EFFLUX PROTEIN-RELATED"/>
    <property type="match status" value="1"/>
</dbReference>
<feature type="transmembrane region" description="Helical" evidence="8">
    <location>
        <begin position="242"/>
        <end position="267"/>
    </location>
</feature>
<evidence type="ECO:0000256" key="4">
    <source>
        <dbReference type="ARBA" id="ARBA00022692"/>
    </source>
</evidence>
<protein>
    <submittedName>
        <fullName evidence="9">MFS transporter</fullName>
    </submittedName>
</protein>
<keyword evidence="6 8" id="KW-0472">Membrane</keyword>
<evidence type="ECO:0000256" key="2">
    <source>
        <dbReference type="ARBA" id="ARBA00022448"/>
    </source>
</evidence>
<evidence type="ECO:0000256" key="8">
    <source>
        <dbReference type="SAM" id="Phobius"/>
    </source>
</evidence>
<feature type="transmembrane region" description="Helical" evidence="8">
    <location>
        <begin position="279"/>
        <end position="296"/>
    </location>
</feature>
<name>A0ABZ1JTQ0_9ACTN</name>